<evidence type="ECO:0000313" key="4">
    <source>
        <dbReference type="Proteomes" id="UP001362999"/>
    </source>
</evidence>
<feature type="coiled-coil region" evidence="1">
    <location>
        <begin position="38"/>
        <end position="65"/>
    </location>
</feature>
<protein>
    <recommendedName>
        <fullName evidence="2">F-box domain-containing protein</fullName>
    </recommendedName>
</protein>
<keyword evidence="4" id="KW-1185">Reference proteome</keyword>
<evidence type="ECO:0000313" key="3">
    <source>
        <dbReference type="EMBL" id="KAK7028496.1"/>
    </source>
</evidence>
<dbReference type="Gene3D" id="1.20.1280.50">
    <property type="match status" value="1"/>
</dbReference>
<feature type="domain" description="F-box" evidence="2">
    <location>
        <begin position="85"/>
        <end position="157"/>
    </location>
</feature>
<reference evidence="3 4" key="1">
    <citation type="journal article" date="2024" name="J Genomics">
        <title>Draft genome sequencing and assembly of Favolaschia claudopus CIRM-BRFM 2984 isolated from oak limbs.</title>
        <authorList>
            <person name="Navarro D."/>
            <person name="Drula E."/>
            <person name="Chaduli D."/>
            <person name="Cazenave R."/>
            <person name="Ahrendt S."/>
            <person name="Wang J."/>
            <person name="Lipzen A."/>
            <person name="Daum C."/>
            <person name="Barry K."/>
            <person name="Grigoriev I.V."/>
            <person name="Favel A."/>
            <person name="Rosso M.N."/>
            <person name="Martin F."/>
        </authorList>
    </citation>
    <scope>NUCLEOTIDE SEQUENCE [LARGE SCALE GENOMIC DNA]</scope>
    <source>
        <strain evidence="3 4">CIRM-BRFM 2984</strain>
    </source>
</reference>
<dbReference type="InterPro" id="IPR001810">
    <property type="entry name" value="F-box_dom"/>
</dbReference>
<dbReference type="Pfam" id="PF12937">
    <property type="entry name" value="F-box-like"/>
    <property type="match status" value="1"/>
</dbReference>
<dbReference type="AlphaFoldDB" id="A0AAW0BQP0"/>
<keyword evidence="1" id="KW-0175">Coiled coil</keyword>
<proteinExistence type="predicted"/>
<dbReference type="Proteomes" id="UP001362999">
    <property type="component" value="Unassembled WGS sequence"/>
</dbReference>
<evidence type="ECO:0000259" key="2">
    <source>
        <dbReference type="Pfam" id="PF12937"/>
    </source>
</evidence>
<sequence>MSGRRSSFLPDSAQTQQIYSLLRSHAPSPSHIASNSIARSLSDELERLAQDIARLRDSEELATAEEDHAILAEHCSNVRSLLSPIHRLPSELLADIFVAYAALDDGEQFMEDRAEWMEHRAQRALEALAQEPLLVLSRVCSRWYGLVMNTPTLWSTIELNSPELWTHRHAMLLLNRALERSANAPLTLEVFTLRGVNCPQLLKLLGQHSNRWRSAFFFCSFDDFHHLRDIKENLPLLETLMVQLTDEFDDAEASHLVELFTEVPRLRSLSVGMLHVPTLVQIHLDKVEELHLLSQDARYAPGAVASMAMLPAKVKFQLLLFISNWADHNITPGINAPATSSYIEAFAIGMHDYFEAAHCVKALTDVLDALTLPELLHFGFRSEDAPNSLMSWAHTPFLDLAMRSSFQNHLQSLFISYVFISYVVITEPQLLQVSSVLPLLQTLAISDHVTTEGNQYGADQLLITDSLLAALTLDAGAQRRSLVPLLCDFEFRSTLQFKDDVFYVFLSSRCRDRSTSCVARLYWIQDHGRALDPSVVTRIRDLCVHEELSWEFSASE</sequence>
<evidence type="ECO:0000256" key="1">
    <source>
        <dbReference type="SAM" id="Coils"/>
    </source>
</evidence>
<dbReference type="EMBL" id="JAWWNJ010000028">
    <property type="protein sequence ID" value="KAK7028496.1"/>
    <property type="molecule type" value="Genomic_DNA"/>
</dbReference>
<gene>
    <name evidence="3" type="ORF">R3P38DRAFT_928142</name>
</gene>
<accession>A0AAW0BQP0</accession>
<comment type="caution">
    <text evidence="3">The sequence shown here is derived from an EMBL/GenBank/DDBJ whole genome shotgun (WGS) entry which is preliminary data.</text>
</comment>
<organism evidence="3 4">
    <name type="scientific">Favolaschia claudopus</name>
    <dbReference type="NCBI Taxonomy" id="2862362"/>
    <lineage>
        <taxon>Eukaryota</taxon>
        <taxon>Fungi</taxon>
        <taxon>Dikarya</taxon>
        <taxon>Basidiomycota</taxon>
        <taxon>Agaricomycotina</taxon>
        <taxon>Agaricomycetes</taxon>
        <taxon>Agaricomycetidae</taxon>
        <taxon>Agaricales</taxon>
        <taxon>Marasmiineae</taxon>
        <taxon>Mycenaceae</taxon>
        <taxon>Favolaschia</taxon>
    </lineage>
</organism>
<name>A0AAW0BQP0_9AGAR</name>